<name>A0A0E9T7P5_ANGAN</name>
<dbReference type="EMBL" id="GBXM01059697">
    <property type="protein sequence ID" value="JAH48880.1"/>
    <property type="molecule type" value="Transcribed_RNA"/>
</dbReference>
<organism evidence="1">
    <name type="scientific">Anguilla anguilla</name>
    <name type="common">European freshwater eel</name>
    <name type="synonym">Muraena anguilla</name>
    <dbReference type="NCBI Taxonomy" id="7936"/>
    <lineage>
        <taxon>Eukaryota</taxon>
        <taxon>Metazoa</taxon>
        <taxon>Chordata</taxon>
        <taxon>Craniata</taxon>
        <taxon>Vertebrata</taxon>
        <taxon>Euteleostomi</taxon>
        <taxon>Actinopterygii</taxon>
        <taxon>Neopterygii</taxon>
        <taxon>Teleostei</taxon>
        <taxon>Anguilliformes</taxon>
        <taxon>Anguillidae</taxon>
        <taxon>Anguilla</taxon>
    </lineage>
</organism>
<evidence type="ECO:0000313" key="1">
    <source>
        <dbReference type="EMBL" id="JAH48880.1"/>
    </source>
</evidence>
<proteinExistence type="predicted"/>
<accession>A0A0E9T7P5</accession>
<reference evidence="1" key="1">
    <citation type="submission" date="2014-11" db="EMBL/GenBank/DDBJ databases">
        <authorList>
            <person name="Amaro Gonzalez C."/>
        </authorList>
    </citation>
    <scope>NUCLEOTIDE SEQUENCE</scope>
</reference>
<sequence length="30" mass="3240">MSDSEIILCEGPQNPTLTSTNQCNSWLLSG</sequence>
<dbReference type="AlphaFoldDB" id="A0A0E9T7P5"/>
<reference evidence="1" key="2">
    <citation type="journal article" date="2015" name="Fish Shellfish Immunol.">
        <title>Early steps in the European eel (Anguilla anguilla)-Vibrio vulnificus interaction in the gills: Role of the RtxA13 toxin.</title>
        <authorList>
            <person name="Callol A."/>
            <person name="Pajuelo D."/>
            <person name="Ebbesson L."/>
            <person name="Teles M."/>
            <person name="MacKenzie S."/>
            <person name="Amaro C."/>
        </authorList>
    </citation>
    <scope>NUCLEOTIDE SEQUENCE</scope>
</reference>
<protein>
    <submittedName>
        <fullName evidence="1">Uncharacterized protein</fullName>
    </submittedName>
</protein>